<dbReference type="EMBL" id="CAMGYJ010000003">
    <property type="protein sequence ID" value="CAI0396314.1"/>
    <property type="molecule type" value="Genomic_DNA"/>
</dbReference>
<proteinExistence type="predicted"/>
<name>A0AAV0IFL1_9ROSI</name>
<protein>
    <recommendedName>
        <fullName evidence="3">Dirigent protein</fullName>
    </recommendedName>
</protein>
<evidence type="ECO:0000313" key="1">
    <source>
        <dbReference type="EMBL" id="CAI0396314.1"/>
    </source>
</evidence>
<dbReference type="Proteomes" id="UP001154282">
    <property type="component" value="Unassembled WGS sequence"/>
</dbReference>
<comment type="caution">
    <text evidence="1">The sequence shown here is derived from an EMBL/GenBank/DDBJ whole genome shotgun (WGS) entry which is preliminary data.</text>
</comment>
<evidence type="ECO:0000313" key="2">
    <source>
        <dbReference type="Proteomes" id="UP001154282"/>
    </source>
</evidence>
<reference evidence="1" key="1">
    <citation type="submission" date="2022-08" db="EMBL/GenBank/DDBJ databases">
        <authorList>
            <person name="Gutierrez-Valencia J."/>
        </authorList>
    </citation>
    <scope>NUCLEOTIDE SEQUENCE</scope>
</reference>
<keyword evidence="2" id="KW-1185">Reference proteome</keyword>
<dbReference type="AlphaFoldDB" id="A0AAV0IFL1"/>
<sequence>MALNGNSVQIFGTPHNSIVPCNGETERFIGMTSTFGRGIMSVVSIANGSLRRVDHVFLTRQLMHMTFVMDGSHEPNEIG</sequence>
<organism evidence="1 2">
    <name type="scientific">Linum tenue</name>
    <dbReference type="NCBI Taxonomy" id="586396"/>
    <lineage>
        <taxon>Eukaryota</taxon>
        <taxon>Viridiplantae</taxon>
        <taxon>Streptophyta</taxon>
        <taxon>Embryophyta</taxon>
        <taxon>Tracheophyta</taxon>
        <taxon>Spermatophyta</taxon>
        <taxon>Magnoliopsida</taxon>
        <taxon>eudicotyledons</taxon>
        <taxon>Gunneridae</taxon>
        <taxon>Pentapetalae</taxon>
        <taxon>rosids</taxon>
        <taxon>fabids</taxon>
        <taxon>Malpighiales</taxon>
        <taxon>Linaceae</taxon>
        <taxon>Linum</taxon>
    </lineage>
</organism>
<accession>A0AAV0IFL1</accession>
<evidence type="ECO:0008006" key="3">
    <source>
        <dbReference type="Google" id="ProtNLM"/>
    </source>
</evidence>
<gene>
    <name evidence="1" type="ORF">LITE_LOCUS9065</name>
</gene>